<feature type="transmembrane region" description="Helical" evidence="10">
    <location>
        <begin position="401"/>
        <end position="423"/>
    </location>
</feature>
<keyword evidence="4 10" id="KW-0812">Transmembrane</keyword>
<dbReference type="NCBIfam" id="TIGR00727">
    <property type="entry name" value="ISP4_OPT"/>
    <property type="match status" value="1"/>
</dbReference>
<dbReference type="OrthoDB" id="9986677at2759"/>
<feature type="transmembrane region" description="Helical" evidence="10">
    <location>
        <begin position="327"/>
        <end position="349"/>
    </location>
</feature>
<evidence type="ECO:0000256" key="8">
    <source>
        <dbReference type="ARBA" id="ARBA00023136"/>
    </source>
</evidence>
<comment type="subcellular location">
    <subcellularLocation>
        <location evidence="1">Membrane</location>
        <topology evidence="1">Multi-pass membrane protein</topology>
    </subcellularLocation>
</comment>
<evidence type="ECO:0000256" key="7">
    <source>
        <dbReference type="ARBA" id="ARBA00022989"/>
    </source>
</evidence>
<comment type="similarity">
    <text evidence="2">Belongs to the oligopeptide OPT transporter family.</text>
</comment>
<dbReference type="PANTHER" id="PTHR22601">
    <property type="entry name" value="ISP4 LIKE PROTEIN"/>
    <property type="match status" value="1"/>
</dbReference>
<feature type="transmembrane region" description="Helical" evidence="10">
    <location>
        <begin position="195"/>
        <end position="213"/>
    </location>
</feature>
<evidence type="ECO:0000256" key="3">
    <source>
        <dbReference type="ARBA" id="ARBA00022448"/>
    </source>
</evidence>
<dbReference type="GO" id="GO:0015031">
    <property type="term" value="P:protein transport"/>
    <property type="evidence" value="ECO:0007669"/>
    <property type="project" value="UniProtKB-KW"/>
</dbReference>
<dbReference type="GO" id="GO:0016020">
    <property type="term" value="C:membrane"/>
    <property type="evidence" value="ECO:0007669"/>
    <property type="project" value="UniProtKB-SubCell"/>
</dbReference>
<name>A0A4P9YTJ9_9FUNG</name>
<sequence length="753" mass="83542">MPDAEYTVIPNTFASETRPSNDDTPALEKASSSDNENTRVLEGRSSSISSACSSHDVDKDSAQEEDSPYESVRAAVANTDDPTMPSLTFRFWILAVPLTIAVSLFNQIFWFRTLSVGIGGMIMQLGVFPLGKLLEHTLPKRTIRLGPLRVPLNPGPFNIKEHTLLSVCTGAATYVAYAVDIVVIKHVFYGRATPIIGSILLVLTTQCIGYGLAGLCYRHLVRPAAMIWPFNLMCVVMFRALHERETTGGLTRIRFFLLVAGISGAYYFLPGFLAPFLSTISVLCLAMPHSLVANQIGSFTKGMGVLSFTLDWNAITSSLTSPLMTPFWAIANTFVGFVIVAWILAPIGYWGNVWEARTYALFGSSLYTARGDAYPVLDMLNADLSLNEEKYAQVGPPRMTFMFAIAYGVGFAALSALLVHVGLHHGREIVGRLRESLTAADDIHAKLMDRYPAVPHWWYLSVLAISSALGIFACEYYETELPWWGVLFAVATAAFFLLPIGIIAAVSNAVPSLEIITELIIGFILPGKPIANVTFKTYGYIGMGQAIVFLGDLKLGHYLKVPPRHMFIAQLTGSLIAGTTNVLVAYMMFSIMPDICRTDAWYCRRAHVFFNTSVVWGVIGPRRMFGAEGYYSALMWWFLLGLLLPVPFWMLARRYPGSWLRHVNIPVLLASTAHMPPNYPGAYPAWFFVGFASWLTLRYRRDWWERYNYILSAALDTGVAFASLIIFFAFTNNGITLDYWGTQPDCPLLKNTL</sequence>
<keyword evidence="3" id="KW-0813">Transport</keyword>
<keyword evidence="12" id="KW-1185">Reference proteome</keyword>
<dbReference type="Pfam" id="PF03169">
    <property type="entry name" value="OPT"/>
    <property type="match status" value="1"/>
</dbReference>
<proteinExistence type="inferred from homology"/>
<dbReference type="Proteomes" id="UP000278143">
    <property type="component" value="Unassembled WGS sequence"/>
</dbReference>
<feature type="compositionally biased region" description="Polar residues" evidence="9">
    <location>
        <begin position="9"/>
        <end position="18"/>
    </location>
</feature>
<evidence type="ECO:0000256" key="6">
    <source>
        <dbReference type="ARBA" id="ARBA00022927"/>
    </source>
</evidence>
<evidence type="ECO:0000313" key="11">
    <source>
        <dbReference type="EMBL" id="RKP23247.1"/>
    </source>
</evidence>
<keyword evidence="7 10" id="KW-1133">Transmembrane helix</keyword>
<dbReference type="InterPro" id="IPR004648">
    <property type="entry name" value="Oligpept_transpt"/>
</dbReference>
<evidence type="ECO:0000256" key="4">
    <source>
        <dbReference type="ARBA" id="ARBA00022692"/>
    </source>
</evidence>
<keyword evidence="8 10" id="KW-0472">Membrane</keyword>
<dbReference type="EMBL" id="KZ991173">
    <property type="protein sequence ID" value="RKP23247.1"/>
    <property type="molecule type" value="Genomic_DNA"/>
</dbReference>
<dbReference type="InterPro" id="IPR004813">
    <property type="entry name" value="OPT"/>
</dbReference>
<organism evidence="11 12">
    <name type="scientific">Syncephalis pseudoplumigaleata</name>
    <dbReference type="NCBI Taxonomy" id="1712513"/>
    <lineage>
        <taxon>Eukaryota</taxon>
        <taxon>Fungi</taxon>
        <taxon>Fungi incertae sedis</taxon>
        <taxon>Zoopagomycota</taxon>
        <taxon>Zoopagomycotina</taxon>
        <taxon>Zoopagomycetes</taxon>
        <taxon>Zoopagales</taxon>
        <taxon>Piptocephalidaceae</taxon>
        <taxon>Syncephalis</taxon>
    </lineage>
</organism>
<dbReference type="GO" id="GO:0035673">
    <property type="term" value="F:oligopeptide transmembrane transporter activity"/>
    <property type="evidence" value="ECO:0007669"/>
    <property type="project" value="InterPro"/>
</dbReference>
<feature type="transmembrane region" description="Helical" evidence="10">
    <location>
        <begin position="91"/>
        <end position="110"/>
    </location>
</feature>
<evidence type="ECO:0000256" key="9">
    <source>
        <dbReference type="SAM" id="MobiDB-lite"/>
    </source>
</evidence>
<feature type="region of interest" description="Disordered" evidence="9">
    <location>
        <begin position="1"/>
        <end position="70"/>
    </location>
</feature>
<keyword evidence="5" id="KW-0571">Peptide transport</keyword>
<protein>
    <submittedName>
        <fullName evidence="11">Putative oligopeptide transporter</fullName>
    </submittedName>
</protein>
<feature type="transmembrane region" description="Helical" evidence="10">
    <location>
        <begin position="567"/>
        <end position="589"/>
    </location>
</feature>
<evidence type="ECO:0000256" key="1">
    <source>
        <dbReference type="ARBA" id="ARBA00004141"/>
    </source>
</evidence>
<feature type="transmembrane region" description="Helical" evidence="10">
    <location>
        <begin position="681"/>
        <end position="697"/>
    </location>
</feature>
<dbReference type="NCBIfam" id="TIGR00728">
    <property type="entry name" value="OPT_sfam"/>
    <property type="match status" value="1"/>
</dbReference>
<accession>A0A4P9YTJ9</accession>
<evidence type="ECO:0000313" key="12">
    <source>
        <dbReference type="Proteomes" id="UP000278143"/>
    </source>
</evidence>
<feature type="transmembrane region" description="Helical" evidence="10">
    <location>
        <begin position="253"/>
        <end position="269"/>
    </location>
</feature>
<gene>
    <name evidence="11" type="ORF">SYNPS1DRAFT_18921</name>
</gene>
<evidence type="ECO:0000256" key="10">
    <source>
        <dbReference type="SAM" id="Phobius"/>
    </source>
</evidence>
<reference evidence="12" key="1">
    <citation type="journal article" date="2018" name="Nat. Microbiol.">
        <title>Leveraging single-cell genomics to expand the fungal tree of life.</title>
        <authorList>
            <person name="Ahrendt S.R."/>
            <person name="Quandt C.A."/>
            <person name="Ciobanu D."/>
            <person name="Clum A."/>
            <person name="Salamov A."/>
            <person name="Andreopoulos B."/>
            <person name="Cheng J.F."/>
            <person name="Woyke T."/>
            <person name="Pelin A."/>
            <person name="Henrissat B."/>
            <person name="Reynolds N.K."/>
            <person name="Benny G.L."/>
            <person name="Smith M.E."/>
            <person name="James T.Y."/>
            <person name="Grigoriev I.V."/>
        </authorList>
    </citation>
    <scope>NUCLEOTIDE SEQUENCE [LARGE SCALE GENOMIC DNA]</scope>
    <source>
        <strain evidence="12">Benny S71-1</strain>
    </source>
</reference>
<evidence type="ECO:0000256" key="2">
    <source>
        <dbReference type="ARBA" id="ARBA00008807"/>
    </source>
</evidence>
<feature type="transmembrane region" description="Helical" evidence="10">
    <location>
        <begin position="483"/>
        <end position="506"/>
    </location>
</feature>
<feature type="transmembrane region" description="Helical" evidence="10">
    <location>
        <begin position="457"/>
        <end position="477"/>
    </location>
</feature>
<dbReference type="AlphaFoldDB" id="A0A4P9YTJ9"/>
<feature type="transmembrane region" description="Helical" evidence="10">
    <location>
        <begin position="634"/>
        <end position="652"/>
    </location>
</feature>
<feature type="transmembrane region" description="Helical" evidence="10">
    <location>
        <begin position="225"/>
        <end position="241"/>
    </location>
</feature>
<keyword evidence="6" id="KW-0653">Protein transport</keyword>
<feature type="compositionally biased region" description="Low complexity" evidence="9">
    <location>
        <begin position="45"/>
        <end position="54"/>
    </location>
</feature>
<feature type="transmembrane region" description="Helical" evidence="10">
    <location>
        <begin position="709"/>
        <end position="730"/>
    </location>
</feature>
<evidence type="ECO:0000256" key="5">
    <source>
        <dbReference type="ARBA" id="ARBA00022856"/>
    </source>
</evidence>